<dbReference type="PANTHER" id="PTHR10302">
    <property type="entry name" value="SINGLE-STRANDED DNA-BINDING PROTEIN"/>
    <property type="match status" value="1"/>
</dbReference>
<sequence length="136" mass="15233">MNKVILVGRLARDPELRTTNTGKSVATFSLAVDRRFKQEGQPTADFFNIVAWGRQAEVICQYLGKGRQIALTGRLQSRSYDAQDGSKRYVTEVVLEEFDFIGSKTMAAEAAITITLAAATIRRRQKQHRSQPIICL</sequence>
<dbReference type="GO" id="GO:0009295">
    <property type="term" value="C:nucleoid"/>
    <property type="evidence" value="ECO:0007669"/>
    <property type="project" value="TreeGrafter"/>
</dbReference>
<evidence type="ECO:0000313" key="4">
    <source>
        <dbReference type="EMBL" id="NZA37931.1"/>
    </source>
</evidence>
<keyword evidence="1 2" id="KW-0238">DNA-binding</keyword>
<dbReference type="PROSITE" id="PS50935">
    <property type="entry name" value="SSB"/>
    <property type="match status" value="1"/>
</dbReference>
<dbReference type="NCBIfam" id="TIGR00621">
    <property type="entry name" value="ssb"/>
    <property type="match status" value="1"/>
</dbReference>
<name>A0A853JL37_9FIRM</name>
<dbReference type="HAMAP" id="MF_00984">
    <property type="entry name" value="SSB"/>
    <property type="match status" value="1"/>
</dbReference>
<organism evidence="4 5">
    <name type="scientific">Eubacterium callanderi</name>
    <dbReference type="NCBI Taxonomy" id="53442"/>
    <lineage>
        <taxon>Bacteria</taxon>
        <taxon>Bacillati</taxon>
        <taxon>Bacillota</taxon>
        <taxon>Clostridia</taxon>
        <taxon>Eubacteriales</taxon>
        <taxon>Eubacteriaceae</taxon>
        <taxon>Eubacterium</taxon>
    </lineage>
</organism>
<comment type="caution">
    <text evidence="2">Lacks conserved residue(s) required for the propagation of feature annotation.</text>
</comment>
<dbReference type="RefSeq" id="WP_180493207.1">
    <property type="nucleotide sequence ID" value="NZ_JACCKS010000006.1"/>
</dbReference>
<dbReference type="PANTHER" id="PTHR10302:SF27">
    <property type="entry name" value="SINGLE-STRANDED DNA-BINDING PROTEIN"/>
    <property type="match status" value="1"/>
</dbReference>
<dbReference type="InterPro" id="IPR011344">
    <property type="entry name" value="ssDNA-bd"/>
</dbReference>
<proteinExistence type="inferred from homology"/>
<accession>A0A853JL37</accession>
<comment type="caution">
    <text evidence="4">The sequence shown here is derived from an EMBL/GenBank/DDBJ whole genome shotgun (WGS) entry which is preliminary data.</text>
</comment>
<protein>
    <recommendedName>
        <fullName evidence="2 3">Single-stranded DNA-binding protein</fullName>
        <shortName evidence="2">SSB</shortName>
    </recommendedName>
</protein>
<reference evidence="4 5" key="1">
    <citation type="submission" date="2020-07" db="EMBL/GenBank/DDBJ databases">
        <title>Organ Donor 1.</title>
        <authorList>
            <person name="Marsh A.J."/>
            <person name="Azcarate-Peril M.A."/>
        </authorList>
    </citation>
    <scope>NUCLEOTIDE SEQUENCE [LARGE SCALE GENOMIC DNA]</scope>
    <source>
        <strain evidence="4 5">AMC0717</strain>
    </source>
</reference>
<gene>
    <name evidence="4" type="ORF">H0N91_07195</name>
</gene>
<dbReference type="GO" id="GO:0003697">
    <property type="term" value="F:single-stranded DNA binding"/>
    <property type="evidence" value="ECO:0007669"/>
    <property type="project" value="UniProtKB-UniRule"/>
</dbReference>
<dbReference type="EMBL" id="JACCKS010000006">
    <property type="protein sequence ID" value="NZA37931.1"/>
    <property type="molecule type" value="Genomic_DNA"/>
</dbReference>
<dbReference type="AlphaFoldDB" id="A0A853JL37"/>
<dbReference type="InterPro" id="IPR012340">
    <property type="entry name" value="NA-bd_OB-fold"/>
</dbReference>
<comment type="subunit">
    <text evidence="2">Homotetramer.</text>
</comment>
<dbReference type="Gene3D" id="2.40.50.140">
    <property type="entry name" value="Nucleic acid-binding proteins"/>
    <property type="match status" value="1"/>
</dbReference>
<evidence type="ECO:0000256" key="2">
    <source>
        <dbReference type="HAMAP-Rule" id="MF_00984"/>
    </source>
</evidence>
<dbReference type="Proteomes" id="UP000586254">
    <property type="component" value="Unassembled WGS sequence"/>
</dbReference>
<evidence type="ECO:0000256" key="1">
    <source>
        <dbReference type="ARBA" id="ARBA00023125"/>
    </source>
</evidence>
<dbReference type="GO" id="GO:0006260">
    <property type="term" value="P:DNA replication"/>
    <property type="evidence" value="ECO:0007669"/>
    <property type="project" value="InterPro"/>
</dbReference>
<dbReference type="InterPro" id="IPR000424">
    <property type="entry name" value="Primosome_PriB/ssb"/>
</dbReference>
<dbReference type="Pfam" id="PF00436">
    <property type="entry name" value="SSB"/>
    <property type="match status" value="1"/>
</dbReference>
<dbReference type="SUPFAM" id="SSF50249">
    <property type="entry name" value="Nucleic acid-binding proteins"/>
    <property type="match status" value="1"/>
</dbReference>
<dbReference type="CDD" id="cd04496">
    <property type="entry name" value="SSB_OBF"/>
    <property type="match status" value="1"/>
</dbReference>
<evidence type="ECO:0000256" key="3">
    <source>
        <dbReference type="RuleBase" id="RU000524"/>
    </source>
</evidence>
<evidence type="ECO:0000313" key="5">
    <source>
        <dbReference type="Proteomes" id="UP000586254"/>
    </source>
</evidence>